<feature type="non-terminal residue" evidence="2">
    <location>
        <position position="81"/>
    </location>
</feature>
<evidence type="ECO:0000313" key="3">
    <source>
        <dbReference type="Proteomes" id="UP001233999"/>
    </source>
</evidence>
<feature type="transmembrane region" description="Helical" evidence="1">
    <location>
        <begin position="60"/>
        <end position="78"/>
    </location>
</feature>
<organism evidence="2 3">
    <name type="scientific">Diploptera punctata</name>
    <name type="common">Pacific beetle cockroach</name>
    <dbReference type="NCBI Taxonomy" id="6984"/>
    <lineage>
        <taxon>Eukaryota</taxon>
        <taxon>Metazoa</taxon>
        <taxon>Ecdysozoa</taxon>
        <taxon>Arthropoda</taxon>
        <taxon>Hexapoda</taxon>
        <taxon>Insecta</taxon>
        <taxon>Pterygota</taxon>
        <taxon>Neoptera</taxon>
        <taxon>Polyneoptera</taxon>
        <taxon>Dictyoptera</taxon>
        <taxon>Blattodea</taxon>
        <taxon>Blaberoidea</taxon>
        <taxon>Blaberidae</taxon>
        <taxon>Diplopterinae</taxon>
        <taxon>Diploptera</taxon>
    </lineage>
</organism>
<dbReference type="Proteomes" id="UP001233999">
    <property type="component" value="Unassembled WGS sequence"/>
</dbReference>
<proteinExistence type="predicted"/>
<protein>
    <submittedName>
        <fullName evidence="2">Uncharacterized protein</fullName>
    </submittedName>
</protein>
<keyword evidence="3" id="KW-1185">Reference proteome</keyword>
<keyword evidence="1" id="KW-0472">Membrane</keyword>
<keyword evidence="1" id="KW-0812">Transmembrane</keyword>
<evidence type="ECO:0000313" key="2">
    <source>
        <dbReference type="EMBL" id="KAJ9594731.1"/>
    </source>
</evidence>
<comment type="caution">
    <text evidence="2">The sequence shown here is derived from an EMBL/GenBank/DDBJ whole genome shotgun (WGS) entry which is preliminary data.</text>
</comment>
<sequence>MICLGKTENNGTNRLRSATLTIGYCDLVLNLYLGPVMKVAGKLRITTDVMLEDLLQDLSAVSYWFLACAALDILLIYGTHR</sequence>
<gene>
    <name evidence="2" type="ORF">L9F63_013941</name>
</gene>
<name>A0AAD8ELP4_DIPPU</name>
<evidence type="ECO:0000256" key="1">
    <source>
        <dbReference type="SAM" id="Phobius"/>
    </source>
</evidence>
<dbReference type="AlphaFoldDB" id="A0AAD8ELP4"/>
<keyword evidence="1" id="KW-1133">Transmembrane helix</keyword>
<accession>A0AAD8ELP4</accession>
<reference evidence="2" key="1">
    <citation type="journal article" date="2023" name="IScience">
        <title>Live-bearing cockroach genome reveals convergent evolutionary mechanisms linked to viviparity in insects and beyond.</title>
        <authorList>
            <person name="Fouks B."/>
            <person name="Harrison M.C."/>
            <person name="Mikhailova A.A."/>
            <person name="Marchal E."/>
            <person name="English S."/>
            <person name="Carruthers M."/>
            <person name="Jennings E.C."/>
            <person name="Chiamaka E.L."/>
            <person name="Frigard R.A."/>
            <person name="Pippel M."/>
            <person name="Attardo G.M."/>
            <person name="Benoit J.B."/>
            <person name="Bornberg-Bauer E."/>
            <person name="Tobe S.S."/>
        </authorList>
    </citation>
    <scope>NUCLEOTIDE SEQUENCE</scope>
    <source>
        <strain evidence="2">Stay&amp;Tobe</strain>
    </source>
</reference>
<reference evidence="2" key="2">
    <citation type="submission" date="2023-05" db="EMBL/GenBank/DDBJ databases">
        <authorList>
            <person name="Fouks B."/>
        </authorList>
    </citation>
    <scope>NUCLEOTIDE SEQUENCE</scope>
    <source>
        <strain evidence="2">Stay&amp;Tobe</strain>
        <tissue evidence="2">Testes</tissue>
    </source>
</reference>
<dbReference type="EMBL" id="JASPKZ010002722">
    <property type="protein sequence ID" value="KAJ9594731.1"/>
    <property type="molecule type" value="Genomic_DNA"/>
</dbReference>